<keyword evidence="3" id="KW-1185">Reference proteome</keyword>
<dbReference type="EMBL" id="JAWDGP010001177">
    <property type="protein sequence ID" value="KAK3793773.1"/>
    <property type="molecule type" value="Genomic_DNA"/>
</dbReference>
<feature type="signal peptide" evidence="1">
    <location>
        <begin position="1"/>
        <end position="19"/>
    </location>
</feature>
<evidence type="ECO:0000256" key="1">
    <source>
        <dbReference type="SAM" id="SignalP"/>
    </source>
</evidence>
<evidence type="ECO:0000313" key="3">
    <source>
        <dbReference type="Proteomes" id="UP001283361"/>
    </source>
</evidence>
<accession>A0AAE1ATX3</accession>
<dbReference type="AlphaFoldDB" id="A0AAE1ATX3"/>
<gene>
    <name evidence="2" type="ORF">RRG08_005365</name>
</gene>
<protein>
    <submittedName>
        <fullName evidence="2">Uncharacterized protein</fullName>
    </submittedName>
</protein>
<reference evidence="2" key="1">
    <citation type="journal article" date="2023" name="G3 (Bethesda)">
        <title>A reference genome for the long-term kleptoplast-retaining sea slug Elysia crispata morphotype clarki.</title>
        <authorList>
            <person name="Eastman K.E."/>
            <person name="Pendleton A.L."/>
            <person name="Shaikh M.A."/>
            <person name="Suttiyut T."/>
            <person name="Ogas R."/>
            <person name="Tomko P."/>
            <person name="Gavelis G."/>
            <person name="Widhalm J.R."/>
            <person name="Wisecaver J.H."/>
        </authorList>
    </citation>
    <scope>NUCLEOTIDE SEQUENCE</scope>
    <source>
        <strain evidence="2">ECLA1</strain>
    </source>
</reference>
<dbReference type="Proteomes" id="UP001283361">
    <property type="component" value="Unassembled WGS sequence"/>
</dbReference>
<sequence length="150" mass="17640">MRHLSWTVLITLVFLEVRARTPDMRHYLVLFYYSGFSGSVLDTRHASLSCTVLLLWFFWKRARHQTCVTILYCSITLGFLEAGYDTRHAKSLSFVLFYYSWVFWKAGLDTRHASLSWTVLLLWVFWKRARHRTCVTILDCSITLGFLEAG</sequence>
<proteinExistence type="predicted"/>
<feature type="chain" id="PRO_5042295876" evidence="1">
    <location>
        <begin position="20"/>
        <end position="150"/>
    </location>
</feature>
<keyword evidence="1" id="KW-0732">Signal</keyword>
<organism evidence="2 3">
    <name type="scientific">Elysia crispata</name>
    <name type="common">lettuce slug</name>
    <dbReference type="NCBI Taxonomy" id="231223"/>
    <lineage>
        <taxon>Eukaryota</taxon>
        <taxon>Metazoa</taxon>
        <taxon>Spiralia</taxon>
        <taxon>Lophotrochozoa</taxon>
        <taxon>Mollusca</taxon>
        <taxon>Gastropoda</taxon>
        <taxon>Heterobranchia</taxon>
        <taxon>Euthyneura</taxon>
        <taxon>Panpulmonata</taxon>
        <taxon>Sacoglossa</taxon>
        <taxon>Placobranchoidea</taxon>
        <taxon>Plakobranchidae</taxon>
        <taxon>Elysia</taxon>
    </lineage>
</organism>
<comment type="caution">
    <text evidence="2">The sequence shown here is derived from an EMBL/GenBank/DDBJ whole genome shotgun (WGS) entry which is preliminary data.</text>
</comment>
<name>A0AAE1ATX3_9GAST</name>
<evidence type="ECO:0000313" key="2">
    <source>
        <dbReference type="EMBL" id="KAK3793773.1"/>
    </source>
</evidence>